<reference evidence="2" key="1">
    <citation type="journal article" date="2019" name="Int. J. Syst. Evol. Microbiol.">
        <title>The Global Catalogue of Microorganisms (GCM) 10K type strain sequencing project: providing services to taxonomists for standard genome sequencing and annotation.</title>
        <authorList>
            <consortium name="The Broad Institute Genomics Platform"/>
            <consortium name="The Broad Institute Genome Sequencing Center for Infectious Disease"/>
            <person name="Wu L."/>
            <person name="Ma J."/>
        </authorList>
    </citation>
    <scope>NUCLEOTIDE SEQUENCE [LARGE SCALE GENOMIC DNA]</scope>
    <source>
        <strain evidence="2">JCM 9651</strain>
    </source>
</reference>
<dbReference type="Proteomes" id="UP001499990">
    <property type="component" value="Unassembled WGS sequence"/>
</dbReference>
<comment type="caution">
    <text evidence="1">The sequence shown here is derived from an EMBL/GenBank/DDBJ whole genome shotgun (WGS) entry which is preliminary data.</text>
</comment>
<evidence type="ECO:0000313" key="1">
    <source>
        <dbReference type="EMBL" id="GAA3381441.1"/>
    </source>
</evidence>
<evidence type="ECO:0000313" key="2">
    <source>
        <dbReference type="Proteomes" id="UP001499990"/>
    </source>
</evidence>
<sequence length="165" mass="18352">MDTDDLDYRVRTQSGCIPPHLVSRLLELGHAEEVEFWAGRGEWFCAQEWARLLACQGREEQALEVLAPYAATGWRTAVSATAELLESWGRADEAIALSRSRMEAGHPLALEFYARMIARHGRGDEAFGLLRPHVQDWLIAAALTDVSDSAGRDDEAAALQDQPYL</sequence>
<accession>A0ABP6SPG7</accession>
<evidence type="ECO:0008006" key="3">
    <source>
        <dbReference type="Google" id="ProtNLM"/>
    </source>
</evidence>
<name>A0ABP6SPG7_9ACTN</name>
<gene>
    <name evidence="1" type="ORF">GCM10020367_72700</name>
</gene>
<organism evidence="1 2">
    <name type="scientific">Streptomyces sannanensis</name>
    <dbReference type="NCBI Taxonomy" id="285536"/>
    <lineage>
        <taxon>Bacteria</taxon>
        <taxon>Bacillati</taxon>
        <taxon>Actinomycetota</taxon>
        <taxon>Actinomycetes</taxon>
        <taxon>Kitasatosporales</taxon>
        <taxon>Streptomycetaceae</taxon>
        <taxon>Streptomyces</taxon>
    </lineage>
</organism>
<protein>
    <recommendedName>
        <fullName evidence="3">Tetratricopeptide repeat protein</fullName>
    </recommendedName>
</protein>
<keyword evidence="2" id="KW-1185">Reference proteome</keyword>
<dbReference type="EMBL" id="BAAAYL010000004">
    <property type="protein sequence ID" value="GAA3381441.1"/>
    <property type="molecule type" value="Genomic_DNA"/>
</dbReference>
<dbReference type="RefSeq" id="WP_345045910.1">
    <property type="nucleotide sequence ID" value="NZ_BAAAYL010000004.1"/>
</dbReference>
<proteinExistence type="predicted"/>